<reference evidence="1 2" key="1">
    <citation type="submission" date="2023-09" db="EMBL/GenBank/DDBJ databases">
        <authorList>
            <person name="Rey-Velasco X."/>
        </authorList>
    </citation>
    <scope>NUCLEOTIDE SEQUENCE [LARGE SCALE GENOMIC DNA]</scope>
    <source>
        <strain evidence="1 2">F188</strain>
    </source>
</reference>
<keyword evidence="2" id="KW-1185">Reference proteome</keyword>
<sequence length="96" mass="11211">MAHKAYLYSIIFNLLSNAIKFQSDQRPLEVDVAVLKAEYTFSPKFMGLLTLMTSSAYDNMKADNELMRMSYGTIPTIYYNPFRTIKIWFFLAYIGR</sequence>
<accession>A0ABU3E2U3</accession>
<dbReference type="Proteomes" id="UP001261624">
    <property type="component" value="Unassembled WGS sequence"/>
</dbReference>
<evidence type="ECO:0000313" key="1">
    <source>
        <dbReference type="EMBL" id="MDT0690291.1"/>
    </source>
</evidence>
<comment type="caution">
    <text evidence="1">The sequence shown here is derived from an EMBL/GenBank/DDBJ whole genome shotgun (WGS) entry which is preliminary data.</text>
</comment>
<dbReference type="RefSeq" id="WP_311684664.1">
    <property type="nucleotide sequence ID" value="NZ_JAVRHM010000011.1"/>
</dbReference>
<proteinExistence type="predicted"/>
<evidence type="ECO:0008006" key="3">
    <source>
        <dbReference type="Google" id="ProtNLM"/>
    </source>
</evidence>
<organism evidence="1 2">
    <name type="scientific">Autumnicola patrickiae</name>
    <dbReference type="NCBI Taxonomy" id="3075591"/>
    <lineage>
        <taxon>Bacteria</taxon>
        <taxon>Pseudomonadati</taxon>
        <taxon>Bacteroidota</taxon>
        <taxon>Flavobacteriia</taxon>
        <taxon>Flavobacteriales</taxon>
        <taxon>Flavobacteriaceae</taxon>
        <taxon>Autumnicola</taxon>
    </lineage>
</organism>
<protein>
    <recommendedName>
        <fullName evidence="3">ATP-binding protein</fullName>
    </recommendedName>
</protein>
<gene>
    <name evidence="1" type="ORF">RM549_10880</name>
</gene>
<evidence type="ECO:0000313" key="2">
    <source>
        <dbReference type="Proteomes" id="UP001261624"/>
    </source>
</evidence>
<dbReference type="EMBL" id="JAVRHM010000011">
    <property type="protein sequence ID" value="MDT0690291.1"/>
    <property type="molecule type" value="Genomic_DNA"/>
</dbReference>
<name>A0ABU3E2U3_9FLAO</name>